<evidence type="ECO:0008006" key="3">
    <source>
        <dbReference type="Google" id="ProtNLM"/>
    </source>
</evidence>
<accession>A0A8H6Y8D5</accession>
<sequence>MLDTVEGSCSTTHKPFVEPLFPPSQLSVDDIRAVFIDAFLMTHYMHTKFPSVLQDTLSLRDLRFHRTASQETFCVIVDLDGNEHPSNPDGCPSTHGTIPFNAYDLILAPRPGSKPEEWDYNRPSLYTSCDDVNTAAPYKSYRHILEALFYMLLWCVSNEVPKQTLGWMERGHHSSHPLLSVLKHPKEREAFMWDASETFVQVQPEFATLIEAWLRPMWVLVSEAHFACRGRTGEERAEKLESMLAFNRIVKILRGDGGFDLRIATSIPVPREDSHEEL</sequence>
<proteinExistence type="predicted"/>
<gene>
    <name evidence="1" type="ORF">MVEN_01057100</name>
</gene>
<dbReference type="AlphaFoldDB" id="A0A8H6Y8D5"/>
<reference evidence="1" key="1">
    <citation type="submission" date="2020-05" db="EMBL/GenBank/DDBJ databases">
        <title>Mycena genomes resolve the evolution of fungal bioluminescence.</title>
        <authorList>
            <person name="Tsai I.J."/>
        </authorList>
    </citation>
    <scope>NUCLEOTIDE SEQUENCE</scope>
    <source>
        <strain evidence="1">CCC161011</strain>
    </source>
</reference>
<evidence type="ECO:0000313" key="2">
    <source>
        <dbReference type="Proteomes" id="UP000620124"/>
    </source>
</evidence>
<dbReference type="OrthoDB" id="2966458at2759"/>
<name>A0A8H6Y8D5_9AGAR</name>
<keyword evidence="2" id="KW-1185">Reference proteome</keyword>
<dbReference type="EMBL" id="JACAZI010000008">
    <property type="protein sequence ID" value="KAF7353719.1"/>
    <property type="molecule type" value="Genomic_DNA"/>
</dbReference>
<comment type="caution">
    <text evidence="1">The sequence shown here is derived from an EMBL/GenBank/DDBJ whole genome shotgun (WGS) entry which is preliminary data.</text>
</comment>
<dbReference type="Proteomes" id="UP000620124">
    <property type="component" value="Unassembled WGS sequence"/>
</dbReference>
<protein>
    <recommendedName>
        <fullName evidence="3">Fungal-type protein kinase domain-containing protein</fullName>
    </recommendedName>
</protein>
<organism evidence="1 2">
    <name type="scientific">Mycena venus</name>
    <dbReference type="NCBI Taxonomy" id="2733690"/>
    <lineage>
        <taxon>Eukaryota</taxon>
        <taxon>Fungi</taxon>
        <taxon>Dikarya</taxon>
        <taxon>Basidiomycota</taxon>
        <taxon>Agaricomycotina</taxon>
        <taxon>Agaricomycetes</taxon>
        <taxon>Agaricomycetidae</taxon>
        <taxon>Agaricales</taxon>
        <taxon>Marasmiineae</taxon>
        <taxon>Mycenaceae</taxon>
        <taxon>Mycena</taxon>
    </lineage>
</organism>
<evidence type="ECO:0000313" key="1">
    <source>
        <dbReference type="EMBL" id="KAF7353719.1"/>
    </source>
</evidence>